<keyword evidence="6" id="KW-0675">Receptor</keyword>
<dbReference type="GO" id="GO:0071944">
    <property type="term" value="C:cell periphery"/>
    <property type="evidence" value="ECO:0007669"/>
    <property type="project" value="UniProtKB-ARBA"/>
</dbReference>
<feature type="region of interest" description="Disordered" evidence="8">
    <location>
        <begin position="740"/>
        <end position="761"/>
    </location>
</feature>
<protein>
    <recommendedName>
        <fullName evidence="11">Ig-like domain-containing protein</fullName>
    </recommendedName>
</protein>
<proteinExistence type="inferred from homology"/>
<keyword evidence="2" id="KW-0433">Leucine-rich repeat</keyword>
<dbReference type="PROSITE" id="PS50835">
    <property type="entry name" value="IG_LIKE"/>
    <property type="match status" value="1"/>
</dbReference>
<dbReference type="PROSITE" id="PS51450">
    <property type="entry name" value="LRR"/>
    <property type="match status" value="1"/>
</dbReference>
<keyword evidence="9" id="KW-1133">Transmembrane helix</keyword>
<feature type="compositionally biased region" description="Polar residues" evidence="8">
    <location>
        <begin position="595"/>
        <end position="608"/>
    </location>
</feature>
<dbReference type="InterPro" id="IPR032675">
    <property type="entry name" value="LRR_dom_sf"/>
</dbReference>
<feature type="domain" description="Ig-like" evidence="11">
    <location>
        <begin position="272"/>
        <end position="367"/>
    </location>
</feature>
<dbReference type="InterPro" id="IPR003591">
    <property type="entry name" value="Leu-rich_rpt_typical-subtyp"/>
</dbReference>
<feature type="compositionally biased region" description="Pro residues" evidence="8">
    <location>
        <begin position="679"/>
        <end position="690"/>
    </location>
</feature>
<keyword evidence="5" id="KW-1015">Disulfide bond</keyword>
<dbReference type="InterPro" id="IPR003599">
    <property type="entry name" value="Ig_sub"/>
</dbReference>
<evidence type="ECO:0000259" key="11">
    <source>
        <dbReference type="PROSITE" id="PS50835"/>
    </source>
</evidence>
<dbReference type="SMART" id="SM00409">
    <property type="entry name" value="IG"/>
    <property type="match status" value="1"/>
</dbReference>
<evidence type="ECO:0000256" key="4">
    <source>
        <dbReference type="ARBA" id="ARBA00022737"/>
    </source>
</evidence>
<feature type="compositionally biased region" description="Low complexity" evidence="8">
    <location>
        <begin position="691"/>
        <end position="712"/>
    </location>
</feature>
<feature type="transmembrane region" description="Helical" evidence="9">
    <location>
        <begin position="385"/>
        <end position="408"/>
    </location>
</feature>
<dbReference type="InterPro" id="IPR003598">
    <property type="entry name" value="Ig_sub2"/>
</dbReference>
<keyword evidence="4" id="KW-0677">Repeat</keyword>
<evidence type="ECO:0000256" key="5">
    <source>
        <dbReference type="ARBA" id="ARBA00023157"/>
    </source>
</evidence>
<dbReference type="InterPro" id="IPR001611">
    <property type="entry name" value="Leu-rich_rpt"/>
</dbReference>
<feature type="signal peptide" evidence="10">
    <location>
        <begin position="1"/>
        <end position="29"/>
    </location>
</feature>
<dbReference type="FunFam" id="3.80.10.10:FF:000082">
    <property type="entry name" value="Leucine-rich repeat-containing 24"/>
    <property type="match status" value="1"/>
</dbReference>
<dbReference type="SMART" id="SM00369">
    <property type="entry name" value="LRR_TYP"/>
    <property type="match status" value="6"/>
</dbReference>
<keyword evidence="9" id="KW-0472">Membrane</keyword>
<evidence type="ECO:0000256" key="10">
    <source>
        <dbReference type="SAM" id="SignalP"/>
    </source>
</evidence>
<dbReference type="SUPFAM" id="SSF52058">
    <property type="entry name" value="L domain-like"/>
    <property type="match status" value="1"/>
</dbReference>
<evidence type="ECO:0000256" key="6">
    <source>
        <dbReference type="ARBA" id="ARBA00023170"/>
    </source>
</evidence>
<reference evidence="12 13" key="1">
    <citation type="journal article" date="2024" name="bioRxiv">
        <title>A reference genome for Trichogramma kaykai: A tiny desert-dwelling parasitoid wasp with competing sex-ratio distorters.</title>
        <authorList>
            <person name="Culotta J."/>
            <person name="Lindsey A.R."/>
        </authorList>
    </citation>
    <scope>NUCLEOTIDE SEQUENCE [LARGE SCALE GENOMIC DNA]</scope>
    <source>
        <strain evidence="12 13">KSX58</strain>
    </source>
</reference>
<dbReference type="FunFam" id="3.80.10.10:FF:000732">
    <property type="entry name" value="GD11101"/>
    <property type="match status" value="1"/>
</dbReference>
<comment type="caution">
    <text evidence="12">The sequence shown here is derived from an EMBL/GenBank/DDBJ whole genome shotgun (WGS) entry which is preliminary data.</text>
</comment>
<dbReference type="SUPFAM" id="SSF48726">
    <property type="entry name" value="Immunoglobulin"/>
    <property type="match status" value="1"/>
</dbReference>
<evidence type="ECO:0000313" key="13">
    <source>
        <dbReference type="Proteomes" id="UP001627154"/>
    </source>
</evidence>
<dbReference type="InterPro" id="IPR007110">
    <property type="entry name" value="Ig-like_dom"/>
</dbReference>
<dbReference type="InterPro" id="IPR013098">
    <property type="entry name" value="Ig_I-set"/>
</dbReference>
<feature type="compositionally biased region" description="Low complexity" evidence="8">
    <location>
        <begin position="420"/>
        <end position="450"/>
    </location>
</feature>
<dbReference type="EMBL" id="JBJJXI010000062">
    <property type="protein sequence ID" value="KAL3397530.1"/>
    <property type="molecule type" value="Genomic_DNA"/>
</dbReference>
<dbReference type="InterPro" id="IPR036179">
    <property type="entry name" value="Ig-like_dom_sf"/>
</dbReference>
<dbReference type="PANTHER" id="PTHR45930">
    <property type="entry name" value="G-PROTEIN COUPLED RECEPTOR 124-LIKE PROTEIN"/>
    <property type="match status" value="1"/>
</dbReference>
<evidence type="ECO:0000256" key="2">
    <source>
        <dbReference type="ARBA" id="ARBA00022614"/>
    </source>
</evidence>
<sequence>MSSSTGCRLLLPPLLLLLLLAMSNSAVRASSDKCANVCTCKWKSGKETVECRQRGLTSVPDGLEPMTQVLDVSDNDIAALPNRIFVKVRLTNLQRLYLRNCRISRIDAQAFDGLTNLVELDLSQNKLASVPTASFASTPFLRDLSLARNPLGKIPAHAFKDMPTLVKLDLSNAELSELAAKGFQGLKLLESLKLNHNQISTLHPGTFEPLEKLTSIALHENPWVCDCHLREMKSWLVKQNLPTLIAPICHRPEQLVNKSFDELSFDEFACRPVMLIVSRYAEATIGENASIVCTVTAIPPARIKWIWNGKLLTNHSAVNSYQKIIIYEEGSFRKRSTLILTNAQETDSSSFFCVAENQAGSVEANFTLHVSLRTAGMSTLGSGQIAGISAALLVLILLILLTIMILFVRLRRMPQKDVKSPAPDGDSSQAAAAATGLNNGGNSANNGQQLEQPLNNPQSANSTMSRRKIEEIETTSFSEQVVRSSSLVNHHQQQQSLSHSSYATLRHPISHTLAATDSHQDYLIGRAYEESLGLASNTLTMGRLHHQPQHQPQQVGMTLGMPCYSTSSQVSLHTQQQQQQQHIENPDLIRDTRRGSSSMCGNDVEQQQQQGLPSLVYGATGEYSRVFDMDESQLLYTECLNWEASSTSLRPSLSINPYVGPIGGGDVQQLLGSQQQVGLPPPPPPAPTQPSLPQQQPQQQQQQAQSQQQQQQETFPPGAKQIRVWQKGVPVLPPVSALKRVLGSTRSSPDEGYQEGTGTDV</sequence>
<evidence type="ECO:0000256" key="8">
    <source>
        <dbReference type="SAM" id="MobiDB-lite"/>
    </source>
</evidence>
<dbReference type="Pfam" id="PF13855">
    <property type="entry name" value="LRR_8"/>
    <property type="match status" value="2"/>
</dbReference>
<dbReference type="Gene3D" id="3.80.10.10">
    <property type="entry name" value="Ribonuclease Inhibitor"/>
    <property type="match status" value="2"/>
</dbReference>
<keyword evidence="13" id="KW-1185">Reference proteome</keyword>
<feature type="region of interest" description="Disordered" evidence="8">
    <location>
        <begin position="416"/>
        <end position="466"/>
    </location>
</feature>
<feature type="compositionally biased region" description="Polar residues" evidence="8">
    <location>
        <begin position="451"/>
        <end position="464"/>
    </location>
</feature>
<accession>A0ABD2WXJ6</accession>
<keyword evidence="3 10" id="KW-0732">Signal</keyword>
<comment type="similarity">
    <text evidence="1">Belongs to the G-protein coupled receptor 2 family. Adhesion G-protein coupled receptor (ADGR) subfamily.</text>
</comment>
<dbReference type="SMART" id="SM00082">
    <property type="entry name" value="LRRCT"/>
    <property type="match status" value="1"/>
</dbReference>
<feature type="region of interest" description="Disordered" evidence="8">
    <location>
        <begin position="575"/>
        <end position="608"/>
    </location>
</feature>
<dbReference type="SMART" id="SM00408">
    <property type="entry name" value="IGc2"/>
    <property type="match status" value="1"/>
</dbReference>
<feature type="compositionally biased region" description="Basic and acidic residues" evidence="8">
    <location>
        <begin position="584"/>
        <end position="594"/>
    </location>
</feature>
<feature type="region of interest" description="Disordered" evidence="8">
    <location>
        <begin position="674"/>
        <end position="721"/>
    </location>
</feature>
<dbReference type="PANTHER" id="PTHR45930:SF4">
    <property type="entry name" value="ADHESION G PROTEIN-COUPLED RECEPTOR A3"/>
    <property type="match status" value="1"/>
</dbReference>
<name>A0ABD2WXJ6_9HYME</name>
<evidence type="ECO:0000313" key="12">
    <source>
        <dbReference type="EMBL" id="KAL3397530.1"/>
    </source>
</evidence>
<dbReference type="AlphaFoldDB" id="A0ABD2WXJ6"/>
<organism evidence="12 13">
    <name type="scientific">Trichogramma kaykai</name>
    <dbReference type="NCBI Taxonomy" id="54128"/>
    <lineage>
        <taxon>Eukaryota</taxon>
        <taxon>Metazoa</taxon>
        <taxon>Ecdysozoa</taxon>
        <taxon>Arthropoda</taxon>
        <taxon>Hexapoda</taxon>
        <taxon>Insecta</taxon>
        <taxon>Pterygota</taxon>
        <taxon>Neoptera</taxon>
        <taxon>Endopterygota</taxon>
        <taxon>Hymenoptera</taxon>
        <taxon>Apocrita</taxon>
        <taxon>Proctotrupomorpha</taxon>
        <taxon>Chalcidoidea</taxon>
        <taxon>Trichogrammatidae</taxon>
        <taxon>Trichogramma</taxon>
    </lineage>
</organism>
<dbReference type="InterPro" id="IPR013783">
    <property type="entry name" value="Ig-like_fold"/>
</dbReference>
<feature type="chain" id="PRO_5044884668" description="Ig-like domain-containing protein" evidence="10">
    <location>
        <begin position="30"/>
        <end position="761"/>
    </location>
</feature>
<dbReference type="Gene3D" id="2.60.40.10">
    <property type="entry name" value="Immunoglobulins"/>
    <property type="match status" value="1"/>
</dbReference>
<dbReference type="Proteomes" id="UP001627154">
    <property type="component" value="Unassembled WGS sequence"/>
</dbReference>
<dbReference type="InterPro" id="IPR000483">
    <property type="entry name" value="Cys-rich_flank_reg_C"/>
</dbReference>
<dbReference type="Pfam" id="PF07679">
    <property type="entry name" value="I-set"/>
    <property type="match status" value="1"/>
</dbReference>
<gene>
    <name evidence="12" type="ORF">TKK_008633</name>
</gene>
<evidence type="ECO:0000256" key="3">
    <source>
        <dbReference type="ARBA" id="ARBA00022729"/>
    </source>
</evidence>
<evidence type="ECO:0000256" key="9">
    <source>
        <dbReference type="SAM" id="Phobius"/>
    </source>
</evidence>
<dbReference type="InterPro" id="IPR051963">
    <property type="entry name" value="Adhesion_GPCR_A"/>
</dbReference>
<keyword evidence="9" id="KW-0812">Transmembrane</keyword>
<evidence type="ECO:0000256" key="7">
    <source>
        <dbReference type="ARBA" id="ARBA00023180"/>
    </source>
</evidence>
<keyword evidence="7" id="KW-0325">Glycoprotein</keyword>
<evidence type="ECO:0000256" key="1">
    <source>
        <dbReference type="ARBA" id="ARBA00007343"/>
    </source>
</evidence>